<dbReference type="InterPro" id="IPR023299">
    <property type="entry name" value="ATPase_P-typ_cyto_dom_N"/>
</dbReference>
<comment type="catalytic activity">
    <reaction evidence="17">
        <text>Mg(2+)(out) + ATP + H2O = Mg(2+)(in) + ADP + phosphate + H(+)</text>
        <dbReference type="Rhea" id="RHEA:10260"/>
        <dbReference type="ChEBI" id="CHEBI:15377"/>
        <dbReference type="ChEBI" id="CHEBI:15378"/>
        <dbReference type="ChEBI" id="CHEBI:18420"/>
        <dbReference type="ChEBI" id="CHEBI:30616"/>
        <dbReference type="ChEBI" id="CHEBI:43474"/>
        <dbReference type="ChEBI" id="CHEBI:456216"/>
        <dbReference type="EC" id="7.2.2.14"/>
    </reaction>
</comment>
<dbReference type="NCBIfam" id="TIGR01524">
    <property type="entry name" value="ATPase-IIIB_Mg"/>
    <property type="match status" value="1"/>
</dbReference>
<dbReference type="GO" id="GO:0015444">
    <property type="term" value="F:P-type magnesium transporter activity"/>
    <property type="evidence" value="ECO:0007669"/>
    <property type="project" value="UniProtKB-EC"/>
</dbReference>
<dbReference type="GO" id="GO:0005524">
    <property type="term" value="F:ATP binding"/>
    <property type="evidence" value="ECO:0007669"/>
    <property type="project" value="UniProtKB-KW"/>
</dbReference>
<feature type="transmembrane region" description="Helical" evidence="18">
    <location>
        <begin position="746"/>
        <end position="766"/>
    </location>
</feature>
<dbReference type="AlphaFoldDB" id="A0A1U7M629"/>
<dbReference type="InterPro" id="IPR006415">
    <property type="entry name" value="P-type_ATPase_IIIB"/>
</dbReference>
<dbReference type="Gene3D" id="3.40.50.1000">
    <property type="entry name" value="HAD superfamily/HAD-like"/>
    <property type="match status" value="1"/>
</dbReference>
<dbReference type="PROSITE" id="PS00154">
    <property type="entry name" value="ATPASE_E1_E2"/>
    <property type="match status" value="1"/>
</dbReference>
<feature type="transmembrane region" description="Helical" evidence="18">
    <location>
        <begin position="82"/>
        <end position="101"/>
    </location>
</feature>
<protein>
    <recommendedName>
        <fullName evidence="5">Magnesium-transporting ATPase, P-type 1</fullName>
        <ecNumber evidence="4">7.2.2.14</ecNumber>
    </recommendedName>
    <alternativeName>
        <fullName evidence="16">Mg(2+) transport ATPase, P-type 1</fullName>
    </alternativeName>
</protein>
<feature type="transmembrane region" description="Helical" evidence="18">
    <location>
        <begin position="54"/>
        <end position="76"/>
    </location>
</feature>
<dbReference type="SFLD" id="SFLDF00027">
    <property type="entry name" value="p-type_atpase"/>
    <property type="match status" value="1"/>
</dbReference>
<evidence type="ECO:0000256" key="2">
    <source>
        <dbReference type="ARBA" id="ARBA00004429"/>
    </source>
</evidence>
<keyword evidence="12" id="KW-0460">Magnesium</keyword>
<proteinExistence type="inferred from homology"/>
<reference evidence="20 21" key="1">
    <citation type="submission" date="2016-02" db="EMBL/GenBank/DDBJ databases">
        <title>Genome sequence of Tissierella creatinophila DSM 6911.</title>
        <authorList>
            <person name="Poehlein A."/>
            <person name="Daniel R."/>
        </authorList>
    </citation>
    <scope>NUCLEOTIDE SEQUENCE [LARGE SCALE GENOMIC DNA]</scope>
    <source>
        <strain evidence="20 21">DSM 6911</strain>
    </source>
</reference>
<organism evidence="20 21">
    <name type="scientific">Tissierella creatinophila DSM 6911</name>
    <dbReference type="NCBI Taxonomy" id="1123403"/>
    <lineage>
        <taxon>Bacteria</taxon>
        <taxon>Bacillati</taxon>
        <taxon>Bacillota</taxon>
        <taxon>Tissierellia</taxon>
        <taxon>Tissierellales</taxon>
        <taxon>Tissierellaceae</taxon>
        <taxon>Tissierella</taxon>
    </lineage>
</organism>
<keyword evidence="10" id="KW-0547">Nucleotide-binding</keyword>
<evidence type="ECO:0000256" key="3">
    <source>
        <dbReference type="ARBA" id="ARBA00008746"/>
    </source>
</evidence>
<dbReference type="InterPro" id="IPR004014">
    <property type="entry name" value="ATPase_P-typ_cation-transptr_N"/>
</dbReference>
<dbReference type="InterPro" id="IPR018303">
    <property type="entry name" value="ATPase_P-typ_P_site"/>
</dbReference>
<keyword evidence="11" id="KW-0067">ATP-binding</keyword>
<dbReference type="InterPro" id="IPR006068">
    <property type="entry name" value="ATPase_P-typ_cation-transptr_C"/>
</dbReference>
<keyword evidence="9 18" id="KW-0812">Transmembrane</keyword>
<dbReference type="SMART" id="SM00831">
    <property type="entry name" value="Cation_ATPase_N"/>
    <property type="match status" value="1"/>
</dbReference>
<evidence type="ECO:0000256" key="7">
    <source>
        <dbReference type="ARBA" id="ARBA00022519"/>
    </source>
</evidence>
<evidence type="ECO:0000256" key="16">
    <source>
        <dbReference type="ARBA" id="ARBA00029806"/>
    </source>
</evidence>
<keyword evidence="7" id="KW-0997">Cell inner membrane</keyword>
<dbReference type="NCBIfam" id="TIGR01494">
    <property type="entry name" value="ATPase_P-type"/>
    <property type="match status" value="2"/>
</dbReference>
<evidence type="ECO:0000256" key="1">
    <source>
        <dbReference type="ARBA" id="ARBA00003954"/>
    </source>
</evidence>
<dbReference type="EMBL" id="LTDM01000018">
    <property type="protein sequence ID" value="OLS02773.1"/>
    <property type="molecule type" value="Genomic_DNA"/>
</dbReference>
<dbReference type="Proteomes" id="UP000186112">
    <property type="component" value="Unassembled WGS sequence"/>
</dbReference>
<evidence type="ECO:0000256" key="15">
    <source>
        <dbReference type="ARBA" id="ARBA00023136"/>
    </source>
</evidence>
<accession>A0A1U7M629</accession>
<gene>
    <name evidence="20" type="primary">mgtA</name>
    <name evidence="20" type="ORF">TICRE_12580</name>
</gene>
<dbReference type="PANTHER" id="PTHR42861">
    <property type="entry name" value="CALCIUM-TRANSPORTING ATPASE"/>
    <property type="match status" value="1"/>
</dbReference>
<dbReference type="Gene3D" id="3.40.1110.10">
    <property type="entry name" value="Calcium-transporting ATPase, cytoplasmic domain N"/>
    <property type="match status" value="1"/>
</dbReference>
<comment type="function">
    <text evidence="1">Mediates magnesium influx to the cytosol.</text>
</comment>
<feature type="transmembrane region" description="Helical" evidence="18">
    <location>
        <begin position="247"/>
        <end position="266"/>
    </location>
</feature>
<dbReference type="OrthoDB" id="9760364at2"/>
<evidence type="ECO:0000256" key="8">
    <source>
        <dbReference type="ARBA" id="ARBA00022553"/>
    </source>
</evidence>
<evidence type="ECO:0000256" key="13">
    <source>
        <dbReference type="ARBA" id="ARBA00022967"/>
    </source>
</evidence>
<keyword evidence="6" id="KW-1003">Cell membrane</keyword>
<dbReference type="Pfam" id="PF13246">
    <property type="entry name" value="Cation_ATPase"/>
    <property type="match status" value="1"/>
</dbReference>
<dbReference type="RefSeq" id="WP_075726219.1">
    <property type="nucleotide sequence ID" value="NZ_LTDM01000018.1"/>
</dbReference>
<dbReference type="InterPro" id="IPR008250">
    <property type="entry name" value="ATPase_P-typ_transduc_dom_A_sf"/>
</dbReference>
<evidence type="ECO:0000256" key="14">
    <source>
        <dbReference type="ARBA" id="ARBA00022989"/>
    </source>
</evidence>
<evidence type="ECO:0000256" key="12">
    <source>
        <dbReference type="ARBA" id="ARBA00022842"/>
    </source>
</evidence>
<comment type="caution">
    <text evidence="20">The sequence shown here is derived from an EMBL/GenBank/DDBJ whole genome shotgun (WGS) entry which is preliminary data.</text>
</comment>
<dbReference type="Pfam" id="PF00122">
    <property type="entry name" value="E1-E2_ATPase"/>
    <property type="match status" value="1"/>
</dbReference>
<dbReference type="Gene3D" id="2.70.150.10">
    <property type="entry name" value="Calcium-transporting ATPase, cytoplasmic transduction domain A"/>
    <property type="match status" value="1"/>
</dbReference>
<dbReference type="SUPFAM" id="SSF81665">
    <property type="entry name" value="Calcium ATPase, transmembrane domain M"/>
    <property type="match status" value="1"/>
</dbReference>
<sequence length="854" mass="94673">MEDKKSIKYWSMSSDKVLEELNLTTDGLSSEDAKLRLQKYGENSIKDKKKTSGLILFLSQFKNPIIIILIIATLISAATGEWIDALIILAIVLGSAILSFFQEYSASNAIEKLRAKVQAKTIVLRDGKLIEIPSIKVVPGDIIKLSAGSLIPADGLILESLDFFVNQSVLTGESLPSEKESGIVAKDASMEERINCVFMGTNVHSGSATVMVIETGSDTEFGEIAKKLTLRPPETDFESGVRHFGYLLTKIMLILTLTVFAINVIFKRPPIDSLLFSVALAVGITPQLLPAIISITLSMGSRSMAKAGVIVRRLNAIENFGSMDVLCTDKTGTLTEGTIRLDGAMDFEGQSSDDVFRLAYINAKLQIGMTNSLDQTIIDAKDIDISNVKKQGEIAFDFTRKRLSVIVQDDNKTKMIVKGAFSSVLDICNSVQTRETQKSIDDTTLAKIQKSYADWSNQGIRVLGIAEKIITLKEKYVVEDEKDMVFMGFLLLFDHPKADVSKTIVELENKGVSLRIITGDNRLVATHTAQSVGLKVSGILTGSELMKLSDEALLNKIETTNLFAEVDPNQKERIIMTLKKRGHVVGYMGDGINDVPALYASDVSISVDNAVDVAKESADFVLMENSLKVLNNGIQLGRTTFSNTLKYILVTTSANFGNMFSMAGASLFLPFLPLLPKQILMINFLTDFPAINIARDSVDSEILEKPRRWDIGFIKRFMITFGLISSVFDYLTFTILFVGFKAQHGIFQSSWFVFSILTELLILLIMRTQKPFYKSKPAPILIYSVAIVGAITLILPYVRPINKILDIEPIRPLILIALFGIIVMYIITTETAKHYFYKSKWRDNNVNRKNKRIL</sequence>
<dbReference type="GO" id="GO:0016887">
    <property type="term" value="F:ATP hydrolysis activity"/>
    <property type="evidence" value="ECO:0007669"/>
    <property type="project" value="InterPro"/>
</dbReference>
<dbReference type="InterPro" id="IPR044492">
    <property type="entry name" value="P_typ_ATPase_HD_dom"/>
</dbReference>
<dbReference type="PRINTS" id="PR01836">
    <property type="entry name" value="MGATPASE"/>
</dbReference>
<feature type="transmembrane region" description="Helical" evidence="18">
    <location>
        <begin position="278"/>
        <end position="297"/>
    </location>
</feature>
<keyword evidence="21" id="KW-1185">Reference proteome</keyword>
<dbReference type="SFLD" id="SFLDS00003">
    <property type="entry name" value="Haloacid_Dehalogenase"/>
    <property type="match status" value="1"/>
</dbReference>
<name>A0A1U7M629_TISCR</name>
<keyword evidence="13" id="KW-1278">Translocase</keyword>
<evidence type="ECO:0000313" key="20">
    <source>
        <dbReference type="EMBL" id="OLS02773.1"/>
    </source>
</evidence>
<evidence type="ECO:0000256" key="10">
    <source>
        <dbReference type="ARBA" id="ARBA00022741"/>
    </source>
</evidence>
<evidence type="ECO:0000256" key="11">
    <source>
        <dbReference type="ARBA" id="ARBA00022840"/>
    </source>
</evidence>
<keyword evidence="14 18" id="KW-1133">Transmembrane helix</keyword>
<dbReference type="InterPro" id="IPR001757">
    <property type="entry name" value="P_typ_ATPase"/>
</dbReference>
<evidence type="ECO:0000256" key="9">
    <source>
        <dbReference type="ARBA" id="ARBA00022692"/>
    </source>
</evidence>
<evidence type="ECO:0000313" key="21">
    <source>
        <dbReference type="Proteomes" id="UP000186112"/>
    </source>
</evidence>
<feature type="transmembrane region" description="Helical" evidence="18">
    <location>
        <begin position="778"/>
        <end position="798"/>
    </location>
</feature>
<dbReference type="InterPro" id="IPR023298">
    <property type="entry name" value="ATPase_P-typ_TM_dom_sf"/>
</dbReference>
<evidence type="ECO:0000256" key="5">
    <source>
        <dbReference type="ARBA" id="ARBA00013555"/>
    </source>
</evidence>
<dbReference type="SFLD" id="SFLDG00002">
    <property type="entry name" value="C1.7:_P-type_atpase_like"/>
    <property type="match status" value="1"/>
</dbReference>
<keyword evidence="20" id="KW-0378">Hydrolase</keyword>
<comment type="subcellular location">
    <subcellularLocation>
        <location evidence="2">Cell inner membrane</location>
        <topology evidence="2">Multi-pass membrane protein</topology>
    </subcellularLocation>
</comment>
<dbReference type="Pfam" id="PF00690">
    <property type="entry name" value="Cation_ATPase_N"/>
    <property type="match status" value="1"/>
</dbReference>
<dbReference type="SUPFAM" id="SSF56784">
    <property type="entry name" value="HAD-like"/>
    <property type="match status" value="1"/>
</dbReference>
<feature type="transmembrane region" description="Helical" evidence="18">
    <location>
        <begin position="810"/>
        <end position="828"/>
    </location>
</feature>
<dbReference type="Gene3D" id="1.20.1110.10">
    <property type="entry name" value="Calcium-transporting ATPase, transmembrane domain"/>
    <property type="match status" value="1"/>
</dbReference>
<evidence type="ECO:0000256" key="4">
    <source>
        <dbReference type="ARBA" id="ARBA00012786"/>
    </source>
</evidence>
<dbReference type="EC" id="7.2.2.14" evidence="4"/>
<evidence type="ECO:0000259" key="19">
    <source>
        <dbReference type="SMART" id="SM00831"/>
    </source>
</evidence>
<dbReference type="InterPro" id="IPR036412">
    <property type="entry name" value="HAD-like_sf"/>
</dbReference>
<comment type="similarity">
    <text evidence="3">Belongs to the cation transport ATPase (P-type) (TC 3.A.3) family. Type IIIB subfamily.</text>
</comment>
<evidence type="ECO:0000256" key="6">
    <source>
        <dbReference type="ARBA" id="ARBA00022475"/>
    </source>
</evidence>
<evidence type="ECO:0000256" key="18">
    <source>
        <dbReference type="SAM" id="Phobius"/>
    </source>
</evidence>
<keyword evidence="15 18" id="KW-0472">Membrane</keyword>
<dbReference type="SUPFAM" id="SSF81653">
    <property type="entry name" value="Calcium ATPase, transduction domain A"/>
    <property type="match status" value="1"/>
</dbReference>
<evidence type="ECO:0000256" key="17">
    <source>
        <dbReference type="ARBA" id="ARBA00047295"/>
    </source>
</evidence>
<dbReference type="InterPro" id="IPR059000">
    <property type="entry name" value="ATPase_P-type_domA"/>
</dbReference>
<dbReference type="GO" id="GO:0005886">
    <property type="term" value="C:plasma membrane"/>
    <property type="evidence" value="ECO:0007669"/>
    <property type="project" value="UniProtKB-SubCell"/>
</dbReference>
<dbReference type="InterPro" id="IPR023214">
    <property type="entry name" value="HAD_sf"/>
</dbReference>
<dbReference type="Pfam" id="PF00689">
    <property type="entry name" value="Cation_ATPase_C"/>
    <property type="match status" value="1"/>
</dbReference>
<feature type="transmembrane region" description="Helical" evidence="18">
    <location>
        <begin position="717"/>
        <end position="740"/>
    </location>
</feature>
<keyword evidence="8" id="KW-0597">Phosphoprotein</keyword>
<feature type="domain" description="Cation-transporting P-type ATPase N-terminal" evidence="19">
    <location>
        <begin position="8"/>
        <end position="81"/>
    </location>
</feature>